<protein>
    <recommendedName>
        <fullName evidence="6">NACHT domain-containing protein</fullName>
    </recommendedName>
</protein>
<keyword evidence="8" id="KW-1185">Reference proteome</keyword>
<evidence type="ECO:0000256" key="3">
    <source>
        <dbReference type="ARBA" id="ARBA00022737"/>
    </source>
</evidence>
<comment type="subcellular location">
    <subcellularLocation>
        <location evidence="1">Cytoplasm</location>
    </subcellularLocation>
</comment>
<keyword evidence="3" id="KW-0677">Repeat</keyword>
<evidence type="ECO:0000256" key="4">
    <source>
        <dbReference type="ARBA" id="ARBA00022741"/>
    </source>
</evidence>
<keyword evidence="2" id="KW-0963">Cytoplasm</keyword>
<proteinExistence type="predicted"/>
<dbReference type="GO" id="GO:0005737">
    <property type="term" value="C:cytoplasm"/>
    <property type="evidence" value="ECO:0007669"/>
    <property type="project" value="TreeGrafter"/>
</dbReference>
<evidence type="ECO:0000259" key="6">
    <source>
        <dbReference type="Pfam" id="PF05729"/>
    </source>
</evidence>
<dbReference type="PANTHER" id="PTHR45690">
    <property type="entry name" value="NACHT, LRR AND PYD DOMAINS-CONTAINING PROTEIN 12"/>
    <property type="match status" value="1"/>
</dbReference>
<reference evidence="7 8" key="1">
    <citation type="submission" date="2020-08" db="EMBL/GenBank/DDBJ databases">
        <authorList>
            <person name="Hejnol A."/>
        </authorList>
    </citation>
    <scope>NUCLEOTIDE SEQUENCE [LARGE SCALE GENOMIC DNA]</scope>
</reference>
<dbReference type="InterPro" id="IPR050637">
    <property type="entry name" value="NLRP_innate_immun_reg"/>
</dbReference>
<dbReference type="PANTHER" id="PTHR45690:SF19">
    <property type="entry name" value="NACHT, LRR AND PYD DOMAINS-CONTAINING PROTEIN 3"/>
    <property type="match status" value="1"/>
</dbReference>
<evidence type="ECO:0000313" key="7">
    <source>
        <dbReference type="EMBL" id="CAD5122334.1"/>
    </source>
</evidence>
<evidence type="ECO:0000256" key="2">
    <source>
        <dbReference type="ARBA" id="ARBA00022490"/>
    </source>
</evidence>
<dbReference type="SUPFAM" id="SSF52047">
    <property type="entry name" value="RNI-like"/>
    <property type="match status" value="2"/>
</dbReference>
<gene>
    <name evidence="7" type="ORF">DGYR_LOCUS10154</name>
</gene>
<dbReference type="EMBL" id="CAJFCJ010000017">
    <property type="protein sequence ID" value="CAD5122334.1"/>
    <property type="molecule type" value="Genomic_DNA"/>
</dbReference>
<keyword evidence="4" id="KW-0547">Nucleotide-binding</keyword>
<comment type="caution">
    <text evidence="7">The sequence shown here is derived from an EMBL/GenBank/DDBJ whole genome shotgun (WGS) entry which is preliminary data.</text>
</comment>
<name>A0A7I8W1C2_9ANNE</name>
<dbReference type="InterPro" id="IPR027417">
    <property type="entry name" value="P-loop_NTPase"/>
</dbReference>
<dbReference type="InterPro" id="IPR007111">
    <property type="entry name" value="NACHT_NTPase"/>
</dbReference>
<evidence type="ECO:0000313" key="8">
    <source>
        <dbReference type="Proteomes" id="UP000549394"/>
    </source>
</evidence>
<dbReference type="Gene3D" id="3.80.10.10">
    <property type="entry name" value="Ribonuclease Inhibitor"/>
    <property type="match status" value="2"/>
</dbReference>
<dbReference type="Proteomes" id="UP000549394">
    <property type="component" value="Unassembled WGS sequence"/>
</dbReference>
<dbReference type="Pfam" id="PF05729">
    <property type="entry name" value="NACHT"/>
    <property type="match status" value="1"/>
</dbReference>
<dbReference type="OrthoDB" id="120976at2759"/>
<dbReference type="InterPro" id="IPR032675">
    <property type="entry name" value="LRR_dom_sf"/>
</dbReference>
<evidence type="ECO:0000256" key="5">
    <source>
        <dbReference type="ARBA" id="ARBA00022840"/>
    </source>
</evidence>
<feature type="domain" description="NACHT" evidence="6">
    <location>
        <begin position="181"/>
        <end position="328"/>
    </location>
</feature>
<keyword evidence="5" id="KW-0067">ATP-binding</keyword>
<dbReference type="GO" id="GO:0005524">
    <property type="term" value="F:ATP binding"/>
    <property type="evidence" value="ECO:0007669"/>
    <property type="project" value="UniProtKB-KW"/>
</dbReference>
<sequence length="1483" mass="170711">MLSRERLSFNYYKEKLIDLLADSLINDIFSNELIDKNNCTENITIKDLQFENNDKDIEKKIQLLMKILGNQSLCAIVSILEKIHRETEEERVGKLIDNFQNTNKVWNKLIEDTKSQRRDDFYYLCPLPFDNSIPINLSTIVTPIEISKVVDFNFQQYSFLSTKIEYEHFYQIFTNGFTKAIVQAEAGMGKTVQFRYLIHTWSHNVWKVSSDKLLIFISLKDASSTENVFDIILKQNFQNISYVTRNVIQSIFAEKNQDIILLIDGVGEYSYEDPFLKRIIEELNPPVPTVIWSRKLKVNSIQANRDMIFELKGFNKEQRISFSEKFFKGNKQFVNYANKLTDDANLLSMCRIPLMLAITFHAIKERGDSFLEESSFNIYKNIIEAAQTCINYQGIAEKMKIVHKLSFMFLAKGKILLLQELDDGDEKGLIDILRGFAYRIQGHQTDLGINEIHFYHSSIQEFFASNYLLEEFQKLLKRLYWTVSFDNQLVEIDDKSLYRVIEFIGQDSIKVLKRVVQSSKKIQAIYEYSENVKHLLDIGFVREKKRLHLEKLKLNDVIISALIRKVGWNISEIFLLRSEFNLELVMELLSLHSPNLKILCLSNKNPPKHFYSDEHFLKNLINLITNANLKYFHLGQIGFIIKRRYINTNCKTNLCIQELKMWEEQHEDHIIVDVTFGPTLMISLIDECANFSNYINYHYEYLLKECRYLENLTLKNKTLKESLSRDFIDFLKVMKSDNSLKTFSMKDLTVEFPNEEYLWSSLKQKNPPKFQWNRLDENQNGCQCPRIDVIVSKKHCSALLSRIDETFVEQIVDKNMELGLGYVTISFGLTQHTHLFRSFNFLGYDLIESQAKILGRVLGQCSHIESLVLDGNKYMGCGFMNICKGLKTSCKSLKTLSFNDCNLSEHQGASLGETLRCCCTIESLSMNQNGDIKMGFIPIFNGLENSCQFLKSLNFNNCFLTKKLILQNLVRVLYFCSNLESVLLGNNQLKGDSLKSLINELKNSSLSLKCLDLGWSDIEGVQAKCLGDLLLECSQLESLHLIGCKNMSFGAFNDICDGLKKLSSSIQLIDLSSCSITENQVKCLGNTLSHLTNLQTLSLSDNDNLGDGLKVLIDGLKNSHHTLKDLELSNCCIREYQVDSLIESLPGKINFESPKDVDIVHKLFNFEKTGSFPLWSINKLNLDNCSLTRNQGKRLKEVLKFCENLQSFSMYGNRNIETGIEDILAGLEHSSQHLKSLDFGNCNLTENQGKLLGEFFQLCSNLESIFLNENDNIGSGFNYICYGLKSSSKCLKLLHVGFCELLEIQNKCLAELLQSCSNLEAIFMDDTTKIGYAFQMICQGLIKSSINLKEISFRGCDLTQSQARYLADTLQLCPNLEYITVGHNKRMGNGIIFICDSLNTSSRYPKIIEFEWFDFNESQAREFELNLKICLNCEPIFIYRGYSYGRDNEKVNNDRQLANSLKDIPVDLRGTVCLEIPQLFLDY</sequence>
<dbReference type="SUPFAM" id="SSF52540">
    <property type="entry name" value="P-loop containing nucleoside triphosphate hydrolases"/>
    <property type="match status" value="1"/>
</dbReference>
<dbReference type="Gene3D" id="3.40.50.300">
    <property type="entry name" value="P-loop containing nucleotide triphosphate hydrolases"/>
    <property type="match status" value="1"/>
</dbReference>
<organism evidence="7 8">
    <name type="scientific">Dimorphilus gyrociliatus</name>
    <dbReference type="NCBI Taxonomy" id="2664684"/>
    <lineage>
        <taxon>Eukaryota</taxon>
        <taxon>Metazoa</taxon>
        <taxon>Spiralia</taxon>
        <taxon>Lophotrochozoa</taxon>
        <taxon>Annelida</taxon>
        <taxon>Polychaeta</taxon>
        <taxon>Polychaeta incertae sedis</taxon>
        <taxon>Dinophilidae</taxon>
        <taxon>Dimorphilus</taxon>
    </lineage>
</organism>
<evidence type="ECO:0000256" key="1">
    <source>
        <dbReference type="ARBA" id="ARBA00004496"/>
    </source>
</evidence>
<accession>A0A7I8W1C2</accession>